<protein>
    <submittedName>
        <fullName evidence="1">Uncharacterized protein</fullName>
    </submittedName>
</protein>
<keyword evidence="2" id="KW-1185">Reference proteome</keyword>
<sequence>MPGMIPAFYLALSAGNIAVLTFMYGKLGAPAAAVAVPAIAAQRRRVVSKLGMFREMTSVNGPFPRGGHAAGL</sequence>
<dbReference type="RefSeq" id="XP_018063568.1">
    <property type="nucleotide sequence ID" value="XM_018216065.1"/>
</dbReference>
<evidence type="ECO:0000313" key="1">
    <source>
        <dbReference type="EMBL" id="KUJ09213.1"/>
    </source>
</evidence>
<dbReference type="Proteomes" id="UP000070700">
    <property type="component" value="Unassembled WGS sequence"/>
</dbReference>
<dbReference type="InParanoid" id="A0A132BAD2"/>
<dbReference type="KEGG" id="psco:LY89DRAFT_690272"/>
<dbReference type="OrthoDB" id="3560500at2759"/>
<organism evidence="1 2">
    <name type="scientific">Mollisia scopiformis</name>
    <name type="common">Conifer needle endophyte fungus</name>
    <name type="synonym">Phialocephala scopiformis</name>
    <dbReference type="NCBI Taxonomy" id="149040"/>
    <lineage>
        <taxon>Eukaryota</taxon>
        <taxon>Fungi</taxon>
        <taxon>Dikarya</taxon>
        <taxon>Ascomycota</taxon>
        <taxon>Pezizomycotina</taxon>
        <taxon>Leotiomycetes</taxon>
        <taxon>Helotiales</taxon>
        <taxon>Mollisiaceae</taxon>
        <taxon>Mollisia</taxon>
    </lineage>
</organism>
<dbReference type="AlphaFoldDB" id="A0A132BAD2"/>
<name>A0A132BAD2_MOLSC</name>
<evidence type="ECO:0000313" key="2">
    <source>
        <dbReference type="Proteomes" id="UP000070700"/>
    </source>
</evidence>
<dbReference type="GeneID" id="28825791"/>
<reference evidence="1 2" key="1">
    <citation type="submission" date="2015-10" db="EMBL/GenBank/DDBJ databases">
        <title>Full genome of DAOMC 229536 Phialocephala scopiformis, a fungal endophyte of spruce producing the potent anti-insectan compound rugulosin.</title>
        <authorList>
            <consortium name="DOE Joint Genome Institute"/>
            <person name="Walker A.K."/>
            <person name="Frasz S.L."/>
            <person name="Seifert K.A."/>
            <person name="Miller J.D."/>
            <person name="Mondo S.J."/>
            <person name="Labutti K."/>
            <person name="Lipzen A."/>
            <person name="Dockter R."/>
            <person name="Kennedy M."/>
            <person name="Grigoriev I.V."/>
            <person name="Spatafora J.W."/>
        </authorList>
    </citation>
    <scope>NUCLEOTIDE SEQUENCE [LARGE SCALE GENOMIC DNA]</scope>
    <source>
        <strain evidence="1 2">CBS 120377</strain>
    </source>
</reference>
<dbReference type="EMBL" id="KQ947432">
    <property type="protein sequence ID" value="KUJ09213.1"/>
    <property type="molecule type" value="Genomic_DNA"/>
</dbReference>
<proteinExistence type="predicted"/>
<gene>
    <name evidence="1" type="ORF">LY89DRAFT_690272</name>
</gene>
<accession>A0A132BAD2</accession>